<dbReference type="AlphaFoldDB" id="A0A3N0AVK4"/>
<proteinExistence type="predicted"/>
<evidence type="ECO:0000313" key="1">
    <source>
        <dbReference type="EMBL" id="RNL38708.1"/>
    </source>
</evidence>
<evidence type="ECO:0000313" key="2">
    <source>
        <dbReference type="Proteomes" id="UP000278327"/>
    </source>
</evidence>
<organism evidence="1 2">
    <name type="scientific">Adlercreutzia equolifaciens subsp. celatus DSM 18785</name>
    <dbReference type="NCBI Taxonomy" id="1121021"/>
    <lineage>
        <taxon>Bacteria</taxon>
        <taxon>Bacillati</taxon>
        <taxon>Actinomycetota</taxon>
        <taxon>Coriobacteriia</taxon>
        <taxon>Eggerthellales</taxon>
        <taxon>Eggerthellaceae</taxon>
        <taxon>Adlercreutzia</taxon>
    </lineage>
</organism>
<accession>A0A3N0AVK4</accession>
<gene>
    <name evidence="1" type="ORF">DMP10_04475</name>
</gene>
<dbReference type="EMBL" id="QICA01000005">
    <property type="protein sequence ID" value="RNL38708.1"/>
    <property type="molecule type" value="Genomic_DNA"/>
</dbReference>
<name>A0A3N0AVK4_9ACTN</name>
<comment type="caution">
    <text evidence="1">The sequence shown here is derived from an EMBL/GenBank/DDBJ whole genome shotgun (WGS) entry which is preliminary data.</text>
</comment>
<sequence length="122" mass="13618">MGYRSEVKIATTREGYDQMCERVDALSEGSGTSPLMGSCRKPDFFEESDGCVVFGWDYIKWYEGLLADVDNVADALNVIGECGLPYEFCRIGESWDDIEFRASCNNEELAVHVEPSVAIEIV</sequence>
<reference evidence="1 2" key="1">
    <citation type="journal article" date="2019" name="Microbiol. Resour. Announc.">
        <title>Draft Genome Sequences of Type Strains of Gordonibacter faecihominis, Paraeggerthella hongkongensis, Parvibacter caecicola,Slackia equolifaciens, Slackia faecicanis, and Slackia isoflavoniconvertens.</title>
        <authorList>
            <person name="Danylec N."/>
            <person name="Stoll D.A."/>
            <person name="Dotsch A."/>
            <person name="Huch M."/>
        </authorList>
    </citation>
    <scope>NUCLEOTIDE SEQUENCE [LARGE SCALE GENOMIC DNA]</scope>
    <source>
        <strain evidence="1 2">DSM 18785</strain>
    </source>
</reference>
<keyword evidence="2" id="KW-1185">Reference proteome</keyword>
<protein>
    <submittedName>
        <fullName evidence="1">Uncharacterized protein</fullName>
    </submittedName>
</protein>
<dbReference type="RefSeq" id="WP_117283773.1">
    <property type="nucleotide sequence ID" value="NZ_JAMTCE010000004.1"/>
</dbReference>
<dbReference type="Proteomes" id="UP000278327">
    <property type="component" value="Unassembled WGS sequence"/>
</dbReference>